<evidence type="ECO:0000313" key="1">
    <source>
        <dbReference type="EMBL" id="KAI8572003.1"/>
    </source>
</evidence>
<organism evidence="1 2">
    <name type="scientific">Rhododendron molle</name>
    <name type="common">Chinese azalea</name>
    <name type="synonym">Azalea mollis</name>
    <dbReference type="NCBI Taxonomy" id="49168"/>
    <lineage>
        <taxon>Eukaryota</taxon>
        <taxon>Viridiplantae</taxon>
        <taxon>Streptophyta</taxon>
        <taxon>Embryophyta</taxon>
        <taxon>Tracheophyta</taxon>
        <taxon>Spermatophyta</taxon>
        <taxon>Magnoliopsida</taxon>
        <taxon>eudicotyledons</taxon>
        <taxon>Gunneridae</taxon>
        <taxon>Pentapetalae</taxon>
        <taxon>asterids</taxon>
        <taxon>Ericales</taxon>
        <taxon>Ericaceae</taxon>
        <taxon>Ericoideae</taxon>
        <taxon>Rhodoreae</taxon>
        <taxon>Rhododendron</taxon>
    </lineage>
</organism>
<gene>
    <name evidence="1" type="ORF">RHMOL_Rhmol01G0164900</name>
</gene>
<name>A0ACC0Q5G3_RHOML</name>
<proteinExistence type="predicted"/>
<sequence>MRVRTDGYNGKKYLPLKDINHDFKNYTIQATIVEKAIPWKSAKSGSQYQRFVLQDIEGTRIQATVFGSNIRIFENTLKLFYTYSITNAGVDTTPEEFRFLEQRCQLNINARMPVEEMKVDSLTMRSIKFNFTPIAMLSEISLPNSTLGYFFSLSQLHLITKVTYNKFLFYFLDVIFAILEVGECKPANNSYVIDIRIIDQRYKCIQSID</sequence>
<comment type="caution">
    <text evidence="1">The sequence shown here is derived from an EMBL/GenBank/DDBJ whole genome shotgun (WGS) entry which is preliminary data.</text>
</comment>
<accession>A0ACC0Q5G3</accession>
<dbReference type="Proteomes" id="UP001062846">
    <property type="component" value="Chromosome 1"/>
</dbReference>
<dbReference type="EMBL" id="CM046388">
    <property type="protein sequence ID" value="KAI8572003.1"/>
    <property type="molecule type" value="Genomic_DNA"/>
</dbReference>
<protein>
    <submittedName>
        <fullName evidence="1">Uncharacterized protein</fullName>
    </submittedName>
</protein>
<reference evidence="1" key="1">
    <citation type="submission" date="2022-02" db="EMBL/GenBank/DDBJ databases">
        <title>Plant Genome Project.</title>
        <authorList>
            <person name="Zhang R.-G."/>
        </authorList>
    </citation>
    <scope>NUCLEOTIDE SEQUENCE</scope>
    <source>
        <strain evidence="1">AT1</strain>
    </source>
</reference>
<evidence type="ECO:0000313" key="2">
    <source>
        <dbReference type="Proteomes" id="UP001062846"/>
    </source>
</evidence>
<keyword evidence="2" id="KW-1185">Reference proteome</keyword>